<keyword evidence="2" id="KW-1185">Reference proteome</keyword>
<protein>
    <submittedName>
        <fullName evidence="1">Uncharacterized protein</fullName>
    </submittedName>
</protein>
<proteinExistence type="predicted"/>
<dbReference type="AlphaFoldDB" id="A0ABD2QND8"/>
<reference evidence="1 2" key="1">
    <citation type="submission" date="2024-11" db="EMBL/GenBank/DDBJ databases">
        <title>Adaptive evolution of stress response genes in parasites aligns with host niche diversity.</title>
        <authorList>
            <person name="Hahn C."/>
            <person name="Resl P."/>
        </authorList>
    </citation>
    <scope>NUCLEOTIDE SEQUENCE [LARGE SCALE GENOMIC DNA]</scope>
    <source>
        <strain evidence="1">EGGRZ-B1_66</strain>
        <tissue evidence="1">Body</tissue>
    </source>
</reference>
<name>A0ABD2QND8_9PLAT</name>
<evidence type="ECO:0000313" key="2">
    <source>
        <dbReference type="Proteomes" id="UP001626550"/>
    </source>
</evidence>
<sequence length="154" mass="17745">MHGILSVMKEHSRTETAFPMSVGMKVNFTRQKLHDLNNPLECKNIAVHFNFMTVAETTKKQPAMWTGFTSDLLKCCEKVSPHVTISWDSDWPSKKQMVQSAKVTMSHGSAEKLKNTLPVADRDGMFLNEMLEDMLIEGKMTRYQEVYRKKIKFN</sequence>
<accession>A0ABD2QND8</accession>
<organism evidence="1 2">
    <name type="scientific">Cichlidogyrus casuarinus</name>
    <dbReference type="NCBI Taxonomy" id="1844966"/>
    <lineage>
        <taxon>Eukaryota</taxon>
        <taxon>Metazoa</taxon>
        <taxon>Spiralia</taxon>
        <taxon>Lophotrochozoa</taxon>
        <taxon>Platyhelminthes</taxon>
        <taxon>Monogenea</taxon>
        <taxon>Monopisthocotylea</taxon>
        <taxon>Dactylogyridea</taxon>
        <taxon>Ancyrocephalidae</taxon>
        <taxon>Cichlidogyrus</taxon>
    </lineage>
</organism>
<gene>
    <name evidence="1" type="ORF">Ciccas_001078</name>
</gene>
<comment type="caution">
    <text evidence="1">The sequence shown here is derived from an EMBL/GenBank/DDBJ whole genome shotgun (WGS) entry which is preliminary data.</text>
</comment>
<dbReference type="Proteomes" id="UP001626550">
    <property type="component" value="Unassembled WGS sequence"/>
</dbReference>
<evidence type="ECO:0000313" key="1">
    <source>
        <dbReference type="EMBL" id="KAL3320246.1"/>
    </source>
</evidence>
<dbReference type="EMBL" id="JBJKFK010000066">
    <property type="protein sequence ID" value="KAL3320246.1"/>
    <property type="molecule type" value="Genomic_DNA"/>
</dbReference>